<dbReference type="EMBL" id="CP053540">
    <property type="protein sequence ID" value="WOB42571.1"/>
    <property type="molecule type" value="Genomic_DNA"/>
</dbReference>
<dbReference type="SUPFAM" id="SSF56112">
    <property type="entry name" value="Protein kinase-like (PK-like)"/>
    <property type="match status" value="1"/>
</dbReference>
<dbReference type="AlphaFoldDB" id="A0AA96Y2R5"/>
<dbReference type="Gene3D" id="3.30.200.20">
    <property type="entry name" value="Phosphorylase Kinase, domain 1"/>
    <property type="match status" value="1"/>
</dbReference>
<dbReference type="InterPro" id="IPR011009">
    <property type="entry name" value="Kinase-like_dom_sf"/>
</dbReference>
<evidence type="ECO:0000313" key="1">
    <source>
        <dbReference type="EMBL" id="WOB42571.1"/>
    </source>
</evidence>
<proteinExistence type="predicted"/>
<protein>
    <recommendedName>
        <fullName evidence="2">Protein kinase</fullName>
    </recommendedName>
</protein>
<gene>
    <name evidence="1" type="ORF">HNI00_04930</name>
</gene>
<reference evidence="1" key="1">
    <citation type="submission" date="2020-05" db="EMBL/GenBank/DDBJ databases">
        <authorList>
            <person name="Zhu T."/>
            <person name="Keshari N."/>
            <person name="Lu X."/>
        </authorList>
    </citation>
    <scope>NUCLEOTIDE SEQUENCE</scope>
    <source>
        <strain evidence="1">NK1-22</strain>
    </source>
</reference>
<organism evidence="1">
    <name type="scientific">Thermoleptolyngbya oregonensis NK1-22</name>
    <dbReference type="NCBI Taxonomy" id="2547457"/>
    <lineage>
        <taxon>Bacteria</taxon>
        <taxon>Bacillati</taxon>
        <taxon>Cyanobacteriota</taxon>
        <taxon>Cyanophyceae</taxon>
        <taxon>Oculatellales</taxon>
        <taxon>Oculatellaceae</taxon>
        <taxon>Thermoleptolyngbya</taxon>
    </lineage>
</organism>
<dbReference type="KEGG" id="tog:HNI00_04930"/>
<accession>A0AA96Y2R5</accession>
<evidence type="ECO:0008006" key="2">
    <source>
        <dbReference type="Google" id="ProtNLM"/>
    </source>
</evidence>
<sequence length="74" mass="8288">MAQVPGYTLSEVLHQGSRTIVYRGVQNASQQPVVIKVLQRDYPTFGELVQFRNQYTITKNLSIPGIVQPLALES</sequence>
<name>A0AA96Y2R5_9CYAN</name>